<dbReference type="PANTHER" id="PTHR11732">
    <property type="entry name" value="ALDO/KETO REDUCTASE"/>
    <property type="match status" value="1"/>
</dbReference>
<proteinExistence type="predicted"/>
<dbReference type="SUPFAM" id="SSF51430">
    <property type="entry name" value="NAD(P)-linked oxidoreductase"/>
    <property type="match status" value="1"/>
</dbReference>
<dbReference type="InterPro" id="IPR023210">
    <property type="entry name" value="NADP_OxRdtase_dom"/>
</dbReference>
<keyword evidence="1" id="KW-0521">NADP</keyword>
<name>A0A8C0W3N7_CASCN</name>
<evidence type="ECO:0000259" key="3">
    <source>
        <dbReference type="Pfam" id="PF00248"/>
    </source>
</evidence>
<dbReference type="AlphaFoldDB" id="A0A8C0W3N7"/>
<reference evidence="4" key="1">
    <citation type="submission" date="2023-09" db="UniProtKB">
        <authorList>
            <consortium name="Ensembl"/>
        </authorList>
    </citation>
    <scope>IDENTIFICATION</scope>
</reference>
<evidence type="ECO:0000256" key="1">
    <source>
        <dbReference type="ARBA" id="ARBA00022857"/>
    </source>
</evidence>
<protein>
    <recommendedName>
        <fullName evidence="3">NADP-dependent oxidoreductase domain-containing protein</fullName>
    </recommendedName>
</protein>
<dbReference type="InterPro" id="IPR020471">
    <property type="entry name" value="AKR"/>
</dbReference>
<dbReference type="Gene3D" id="3.20.20.100">
    <property type="entry name" value="NADP-dependent oxidoreductase domain"/>
    <property type="match status" value="1"/>
</dbReference>
<accession>A0A8C0W3N7</accession>
<keyword evidence="2" id="KW-0560">Oxidoreductase</keyword>
<evidence type="ECO:0000313" key="4">
    <source>
        <dbReference type="Ensembl" id="ENSCCNP00000002866.1"/>
    </source>
</evidence>
<dbReference type="Ensembl" id="ENSCCNT00000003796.1">
    <property type="protein sequence ID" value="ENSCCNP00000002866.1"/>
    <property type="gene ID" value="ENSCCNG00000003116.1"/>
</dbReference>
<evidence type="ECO:0000256" key="2">
    <source>
        <dbReference type="ARBA" id="ARBA00023002"/>
    </source>
</evidence>
<feature type="domain" description="NADP-dependent oxidoreductase" evidence="3">
    <location>
        <begin position="19"/>
        <end position="79"/>
    </location>
</feature>
<organism evidence="4">
    <name type="scientific">Castor canadensis</name>
    <name type="common">American beaver</name>
    <dbReference type="NCBI Taxonomy" id="51338"/>
    <lineage>
        <taxon>Eukaryota</taxon>
        <taxon>Metazoa</taxon>
        <taxon>Chordata</taxon>
        <taxon>Craniata</taxon>
        <taxon>Vertebrata</taxon>
        <taxon>Euteleostomi</taxon>
        <taxon>Mammalia</taxon>
        <taxon>Eutheria</taxon>
        <taxon>Euarchontoglires</taxon>
        <taxon>Glires</taxon>
        <taxon>Rodentia</taxon>
        <taxon>Castorimorpha</taxon>
        <taxon>Castoridae</taxon>
        <taxon>Castor</taxon>
    </lineage>
</organism>
<sequence length="101" mass="11353">MATFLKLSTKAKMPIVGPGTWKSSPSKIKEAVKVAFDAGYCHIDYAYVYNNESDMGEPIQEKKVMKREDLFIVTKLWPTFFERNLLKEAFCPVAAGNGCIV</sequence>
<dbReference type="InterPro" id="IPR036812">
    <property type="entry name" value="NAD(P)_OxRdtase_dom_sf"/>
</dbReference>
<dbReference type="Pfam" id="PF00248">
    <property type="entry name" value="Aldo_ket_red"/>
    <property type="match status" value="1"/>
</dbReference>
<dbReference type="GO" id="GO:0016491">
    <property type="term" value="F:oxidoreductase activity"/>
    <property type="evidence" value="ECO:0007669"/>
    <property type="project" value="UniProtKB-KW"/>
</dbReference>